<gene>
    <name evidence="1" type="ORF">H0A75_04565</name>
</gene>
<evidence type="ECO:0000313" key="1">
    <source>
        <dbReference type="EMBL" id="NYT46983.1"/>
    </source>
</evidence>
<accession>A0A7Z0MNK1</accession>
<evidence type="ECO:0008006" key="3">
    <source>
        <dbReference type="Google" id="ProtNLM"/>
    </source>
</evidence>
<evidence type="ECO:0000313" key="2">
    <source>
        <dbReference type="Proteomes" id="UP000537890"/>
    </source>
</evidence>
<dbReference type="EMBL" id="JACCHS010000065">
    <property type="protein sequence ID" value="NYT46983.1"/>
    <property type="molecule type" value="Genomic_DNA"/>
</dbReference>
<dbReference type="AlphaFoldDB" id="A0A7Z0MNK1"/>
<dbReference type="Proteomes" id="UP000537890">
    <property type="component" value="Unassembled WGS sequence"/>
</dbReference>
<name>A0A7Z0MNK1_9GAMM</name>
<sequence length="61" mass="6330">MVDTPINATQSLAVSKSDGGASAFPGGLYAYEISYSNAGDQDPTEVVLTETVPPFTFCNIA</sequence>
<proteinExistence type="predicted"/>
<organism evidence="1 2">
    <name type="scientific">Candidatus Methanofishera endochildressiae</name>
    <dbReference type="NCBI Taxonomy" id="2738884"/>
    <lineage>
        <taxon>Bacteria</taxon>
        <taxon>Pseudomonadati</taxon>
        <taxon>Pseudomonadota</taxon>
        <taxon>Gammaproteobacteria</taxon>
        <taxon>Candidatus Methanofishera</taxon>
    </lineage>
</organism>
<comment type="caution">
    <text evidence="1">The sequence shown here is derived from an EMBL/GenBank/DDBJ whole genome shotgun (WGS) entry which is preliminary data.</text>
</comment>
<protein>
    <recommendedName>
        <fullName evidence="3">DUF11 domain-containing protein</fullName>
    </recommendedName>
</protein>
<reference evidence="1 2" key="1">
    <citation type="submission" date="2020-05" db="EMBL/GenBank/DDBJ databases">
        <title>Horizontal transmission and recombination maintain forever young bacterial symbiont genomes.</title>
        <authorList>
            <person name="Russell S.L."/>
            <person name="Pepper-Tunick E."/>
            <person name="Svedberg J."/>
            <person name="Byrne A."/>
            <person name="Ruelas Castillo J."/>
            <person name="Vollmers C."/>
            <person name="Beinart R.A."/>
            <person name="Corbett-Detig R."/>
        </authorList>
    </citation>
    <scope>NUCLEOTIDE SEQUENCE [LARGE SCALE GENOMIC DNA]</scope>
    <source>
        <strain evidence="1">4727-3</strain>
    </source>
</reference>